<feature type="region of interest" description="Disordered" evidence="13">
    <location>
        <begin position="252"/>
        <end position="304"/>
    </location>
</feature>
<evidence type="ECO:0000259" key="14">
    <source>
        <dbReference type="PROSITE" id="PS51479"/>
    </source>
</evidence>
<dbReference type="InterPro" id="IPR007308">
    <property type="entry name" value="Rtr1/RPAP2_dom"/>
</dbReference>
<evidence type="ECO:0000256" key="6">
    <source>
        <dbReference type="ARBA" id="ARBA00022833"/>
    </source>
</evidence>
<dbReference type="OrthoDB" id="2590500at2759"/>
<dbReference type="GO" id="GO:0005737">
    <property type="term" value="C:cytoplasm"/>
    <property type="evidence" value="ECO:0007669"/>
    <property type="project" value="TreeGrafter"/>
</dbReference>
<name>A0A9N9FR99_9GLOM</name>
<evidence type="ECO:0000313" key="16">
    <source>
        <dbReference type="Proteomes" id="UP000789508"/>
    </source>
</evidence>
<dbReference type="GO" id="GO:0005634">
    <property type="term" value="C:nucleus"/>
    <property type="evidence" value="ECO:0007669"/>
    <property type="project" value="UniProtKB-SubCell"/>
</dbReference>
<dbReference type="GO" id="GO:0008420">
    <property type="term" value="F:RNA polymerase II CTD heptapeptide repeat phosphatase activity"/>
    <property type="evidence" value="ECO:0007669"/>
    <property type="project" value="UniProtKB-UniRule"/>
</dbReference>
<dbReference type="PROSITE" id="PS51479">
    <property type="entry name" value="ZF_RTR1"/>
    <property type="match status" value="1"/>
</dbReference>
<dbReference type="GO" id="GO:0008270">
    <property type="term" value="F:zinc ion binding"/>
    <property type="evidence" value="ECO:0007669"/>
    <property type="project" value="UniProtKB-KW"/>
</dbReference>
<evidence type="ECO:0000256" key="12">
    <source>
        <dbReference type="RuleBase" id="RU367080"/>
    </source>
</evidence>
<dbReference type="Proteomes" id="UP000789508">
    <property type="component" value="Unassembled WGS sequence"/>
</dbReference>
<keyword evidence="4 12" id="KW-0863">Zinc-finger</keyword>
<evidence type="ECO:0000256" key="2">
    <source>
        <dbReference type="ARBA" id="ARBA00005676"/>
    </source>
</evidence>
<feature type="compositionally biased region" description="Polar residues" evidence="13">
    <location>
        <begin position="1"/>
        <end position="13"/>
    </location>
</feature>
<evidence type="ECO:0000256" key="4">
    <source>
        <dbReference type="ARBA" id="ARBA00022771"/>
    </source>
</evidence>
<comment type="similarity">
    <text evidence="2 11 12">Belongs to the RPAP2 family.</text>
</comment>
<comment type="catalytic activity">
    <reaction evidence="9 12">
        <text>O-phospho-L-seryl-[protein] + H2O = L-seryl-[protein] + phosphate</text>
        <dbReference type="Rhea" id="RHEA:20629"/>
        <dbReference type="Rhea" id="RHEA-COMP:9863"/>
        <dbReference type="Rhea" id="RHEA-COMP:11604"/>
        <dbReference type="ChEBI" id="CHEBI:15377"/>
        <dbReference type="ChEBI" id="CHEBI:29999"/>
        <dbReference type="ChEBI" id="CHEBI:43474"/>
        <dbReference type="ChEBI" id="CHEBI:83421"/>
        <dbReference type="EC" id="3.1.3.16"/>
    </reaction>
</comment>
<keyword evidence="8 12" id="KW-0539">Nucleus</keyword>
<comment type="function">
    <text evidence="12">Putative RNA polymerase II subunit B1 C-terminal domain (CTD) phosphatase involved in RNA polymerase II transcription regulation.</text>
</comment>
<dbReference type="AlphaFoldDB" id="A0A9N9FR99"/>
<protein>
    <recommendedName>
        <fullName evidence="12">RNA polymerase II subunit B1 CTD phosphatase RPAP2 homolog</fullName>
        <ecNumber evidence="12">3.1.3.16</ecNumber>
    </recommendedName>
</protein>
<comment type="subcellular location">
    <subcellularLocation>
        <location evidence="1 12">Nucleus</location>
    </subcellularLocation>
</comment>
<dbReference type="EMBL" id="CAJVPS010001800">
    <property type="protein sequence ID" value="CAG8550827.1"/>
    <property type="molecule type" value="Genomic_DNA"/>
</dbReference>
<dbReference type="PANTHER" id="PTHR14732:SF0">
    <property type="entry name" value="RNA POLYMERASE II SUBUNIT B1 CTD PHOSPHATASE RPAP2-RELATED"/>
    <property type="match status" value="1"/>
</dbReference>
<evidence type="ECO:0000256" key="7">
    <source>
        <dbReference type="ARBA" id="ARBA00022912"/>
    </source>
</evidence>
<evidence type="ECO:0000256" key="1">
    <source>
        <dbReference type="ARBA" id="ARBA00004123"/>
    </source>
</evidence>
<feature type="compositionally biased region" description="Low complexity" evidence="13">
    <location>
        <begin position="280"/>
        <end position="303"/>
    </location>
</feature>
<accession>A0A9N9FR99</accession>
<keyword evidence="5 12" id="KW-0378">Hydrolase</keyword>
<proteinExistence type="inferred from homology"/>
<reference evidence="15" key="1">
    <citation type="submission" date="2021-06" db="EMBL/GenBank/DDBJ databases">
        <authorList>
            <person name="Kallberg Y."/>
            <person name="Tangrot J."/>
            <person name="Rosling A."/>
        </authorList>
    </citation>
    <scope>NUCLEOTIDE SEQUENCE</scope>
    <source>
        <strain evidence="15">FL130A</strain>
    </source>
</reference>
<evidence type="ECO:0000256" key="10">
    <source>
        <dbReference type="ARBA" id="ARBA00048336"/>
    </source>
</evidence>
<dbReference type="InterPro" id="IPR039693">
    <property type="entry name" value="Rtr1/RPAP2"/>
</dbReference>
<dbReference type="GO" id="GO:0043175">
    <property type="term" value="F:RNA polymerase core enzyme binding"/>
    <property type="evidence" value="ECO:0007669"/>
    <property type="project" value="UniProtKB-UniRule"/>
</dbReference>
<keyword evidence="3 12" id="KW-0479">Metal-binding</keyword>
<keyword evidence="16" id="KW-1185">Reference proteome</keyword>
<evidence type="ECO:0000256" key="11">
    <source>
        <dbReference type="PROSITE-ProRule" id="PRU00812"/>
    </source>
</evidence>
<sequence>MISSNYISTLGASNNNERRKATKARAKNTTNKKKNQTSHKRELLKKSLESRKEFENLTTTWQEKLFEPVDIPLLQESTKYLQPSHYFEVVEERNAYNLCGFPICNKSPQEIEGQYRISLRARKIYDVSELRCYCSDRCLLGSRIFAAQLSVEPVYMRNFQTWIPPEVLPLDVDIRQIMKQRRQEAQASSFANRQRDYIKTLLAELPPAPPGLVIQEKITDKDDGNNSSMDTSTNPMTYIHDSVEGYRIEFSKKKNQQDKKASTIPVKPTTLVLPKEKIPSSDLNSLTNENNNSSNNKPTSESPIVDLRIVPVSQITQDEKESVNLVNKRKKQKKIVPKMSMFGKIWTALDRMTTQETRFYFHKMRDSSLVSVNMKETTNKVVASSEVIMRNNIFSEKIIESFHYLQSHLSITTSIENELLDLIRTFTIDNSSVILNDVENNRFLNYTEIFSHRRFKNLIGSMGLTIEEMDAFVRVVRVAST</sequence>
<evidence type="ECO:0000256" key="8">
    <source>
        <dbReference type="ARBA" id="ARBA00023242"/>
    </source>
</evidence>
<feature type="region of interest" description="Disordered" evidence="13">
    <location>
        <begin position="1"/>
        <end position="42"/>
    </location>
</feature>
<comment type="catalytic activity">
    <reaction evidence="10 12">
        <text>O-phospho-L-threonyl-[protein] + H2O = L-threonyl-[protein] + phosphate</text>
        <dbReference type="Rhea" id="RHEA:47004"/>
        <dbReference type="Rhea" id="RHEA-COMP:11060"/>
        <dbReference type="Rhea" id="RHEA-COMP:11605"/>
        <dbReference type="ChEBI" id="CHEBI:15377"/>
        <dbReference type="ChEBI" id="CHEBI:30013"/>
        <dbReference type="ChEBI" id="CHEBI:43474"/>
        <dbReference type="ChEBI" id="CHEBI:61977"/>
        <dbReference type="EC" id="3.1.3.16"/>
    </reaction>
</comment>
<evidence type="ECO:0000256" key="3">
    <source>
        <dbReference type="ARBA" id="ARBA00022723"/>
    </source>
</evidence>
<evidence type="ECO:0000256" key="9">
    <source>
        <dbReference type="ARBA" id="ARBA00047761"/>
    </source>
</evidence>
<feature type="compositionally biased region" description="Basic residues" evidence="13">
    <location>
        <begin position="20"/>
        <end position="38"/>
    </location>
</feature>
<feature type="compositionally biased region" description="Basic and acidic residues" evidence="13">
    <location>
        <begin position="252"/>
        <end position="261"/>
    </location>
</feature>
<dbReference type="PANTHER" id="PTHR14732">
    <property type="entry name" value="RNA POLYMERASE II SUBUNIT B1 CTD PHOSPHATASE RPAP2-RELATED"/>
    <property type="match status" value="1"/>
</dbReference>
<dbReference type="Pfam" id="PF04181">
    <property type="entry name" value="RPAP2_Rtr1"/>
    <property type="match status" value="1"/>
</dbReference>
<comment type="caution">
    <text evidence="15">The sequence shown here is derived from an EMBL/GenBank/DDBJ whole genome shotgun (WGS) entry which is preliminary data.</text>
</comment>
<keyword evidence="7 12" id="KW-0904">Protein phosphatase</keyword>
<evidence type="ECO:0000256" key="5">
    <source>
        <dbReference type="ARBA" id="ARBA00022801"/>
    </source>
</evidence>
<evidence type="ECO:0000256" key="13">
    <source>
        <dbReference type="SAM" id="MobiDB-lite"/>
    </source>
</evidence>
<dbReference type="Gene3D" id="1.25.40.820">
    <property type="match status" value="1"/>
</dbReference>
<feature type="domain" description="RTR1-type" evidence="14">
    <location>
        <begin position="76"/>
        <end position="158"/>
    </location>
</feature>
<dbReference type="InterPro" id="IPR038534">
    <property type="entry name" value="Rtr1/RPAP2_sf"/>
</dbReference>
<dbReference type="EC" id="3.1.3.16" evidence="12"/>
<organism evidence="15 16">
    <name type="scientific">Ambispora leptoticha</name>
    <dbReference type="NCBI Taxonomy" id="144679"/>
    <lineage>
        <taxon>Eukaryota</taxon>
        <taxon>Fungi</taxon>
        <taxon>Fungi incertae sedis</taxon>
        <taxon>Mucoromycota</taxon>
        <taxon>Glomeromycotina</taxon>
        <taxon>Glomeromycetes</taxon>
        <taxon>Archaeosporales</taxon>
        <taxon>Ambisporaceae</taxon>
        <taxon>Ambispora</taxon>
    </lineage>
</organism>
<gene>
    <name evidence="15" type="ORF">ALEPTO_LOCUS5868</name>
</gene>
<keyword evidence="6 12" id="KW-0862">Zinc</keyword>
<evidence type="ECO:0000313" key="15">
    <source>
        <dbReference type="EMBL" id="CAG8550827.1"/>
    </source>
</evidence>